<feature type="domain" description="HTH tetR-type" evidence="5">
    <location>
        <begin position="10"/>
        <end position="69"/>
    </location>
</feature>
<proteinExistence type="predicted"/>
<dbReference type="PRINTS" id="PR00455">
    <property type="entry name" value="HTHTETR"/>
</dbReference>
<evidence type="ECO:0000259" key="5">
    <source>
        <dbReference type="PROSITE" id="PS50977"/>
    </source>
</evidence>
<keyword evidence="1" id="KW-0805">Transcription regulation</keyword>
<evidence type="ECO:0000256" key="1">
    <source>
        <dbReference type="ARBA" id="ARBA00023015"/>
    </source>
</evidence>
<dbReference type="SUPFAM" id="SSF48498">
    <property type="entry name" value="Tetracyclin repressor-like, C-terminal domain"/>
    <property type="match status" value="1"/>
</dbReference>
<evidence type="ECO:0000256" key="2">
    <source>
        <dbReference type="ARBA" id="ARBA00023125"/>
    </source>
</evidence>
<dbReference type="Gene3D" id="1.10.10.60">
    <property type="entry name" value="Homeodomain-like"/>
    <property type="match status" value="1"/>
</dbReference>
<evidence type="ECO:0000256" key="3">
    <source>
        <dbReference type="ARBA" id="ARBA00023163"/>
    </source>
</evidence>
<feature type="DNA-binding region" description="H-T-H motif" evidence="4">
    <location>
        <begin position="32"/>
        <end position="51"/>
    </location>
</feature>
<keyword evidence="7" id="KW-1185">Reference proteome</keyword>
<sequence length="185" mass="19440">MGRVSQAQAQENRARVVATASRLFREHGTGVSVADLMQAAGLTQGGFYKQFASKEALVEEAAAHAFTELAALRTVELREHDGRPRAARQGLIDQYLSPRHRDDAGGGCPAAALAADMARDPGQAAREVYTEGVREFAGWLADDTGDGLARLATLVGGLLLARATEGSELSDEILRAAHAALSDGG</sequence>
<dbReference type="RefSeq" id="WP_329499937.1">
    <property type="nucleotide sequence ID" value="NZ_CP108460.1"/>
</dbReference>
<dbReference type="InterPro" id="IPR009057">
    <property type="entry name" value="Homeodomain-like_sf"/>
</dbReference>
<dbReference type="InterPro" id="IPR001647">
    <property type="entry name" value="HTH_TetR"/>
</dbReference>
<dbReference type="PANTHER" id="PTHR47506">
    <property type="entry name" value="TRANSCRIPTIONAL REGULATORY PROTEIN"/>
    <property type="match status" value="1"/>
</dbReference>
<dbReference type="PANTHER" id="PTHR47506:SF7">
    <property type="entry name" value="TRANSCRIPTIONAL REGULATORY PROTEIN"/>
    <property type="match status" value="1"/>
</dbReference>
<gene>
    <name evidence="6" type="ORF">OG469_07750</name>
</gene>
<evidence type="ECO:0000256" key="4">
    <source>
        <dbReference type="PROSITE-ProRule" id="PRU00335"/>
    </source>
</evidence>
<keyword evidence="3" id="KW-0804">Transcription</keyword>
<evidence type="ECO:0000313" key="6">
    <source>
        <dbReference type="EMBL" id="WUS55413.1"/>
    </source>
</evidence>
<dbReference type="Gene3D" id="1.10.357.10">
    <property type="entry name" value="Tetracycline Repressor, domain 2"/>
    <property type="match status" value="1"/>
</dbReference>
<protein>
    <submittedName>
        <fullName evidence="6">TetR/AcrR family transcriptional regulator</fullName>
    </submittedName>
</protein>
<dbReference type="Pfam" id="PF00440">
    <property type="entry name" value="TetR_N"/>
    <property type="match status" value="1"/>
</dbReference>
<organism evidence="6 7">
    <name type="scientific">Kitasatospora herbaricolor</name>
    <dbReference type="NCBI Taxonomy" id="68217"/>
    <lineage>
        <taxon>Bacteria</taxon>
        <taxon>Bacillati</taxon>
        <taxon>Actinomycetota</taxon>
        <taxon>Actinomycetes</taxon>
        <taxon>Kitasatosporales</taxon>
        <taxon>Streptomycetaceae</taxon>
        <taxon>Kitasatospora</taxon>
    </lineage>
</organism>
<dbReference type="PROSITE" id="PS50977">
    <property type="entry name" value="HTH_TETR_2"/>
    <property type="match status" value="1"/>
</dbReference>
<dbReference type="SUPFAM" id="SSF46689">
    <property type="entry name" value="Homeodomain-like"/>
    <property type="match status" value="1"/>
</dbReference>
<dbReference type="InterPro" id="IPR036271">
    <property type="entry name" value="Tet_transcr_reg_TetR-rel_C_sf"/>
</dbReference>
<accession>A0ABZ1W3Q8</accession>
<keyword evidence="2 4" id="KW-0238">DNA-binding</keyword>
<name>A0ABZ1W3Q8_9ACTN</name>
<evidence type="ECO:0000313" key="7">
    <source>
        <dbReference type="Proteomes" id="UP001432014"/>
    </source>
</evidence>
<dbReference type="EMBL" id="CP108482">
    <property type="protein sequence ID" value="WUS55413.1"/>
    <property type="molecule type" value="Genomic_DNA"/>
</dbReference>
<reference evidence="6 7" key="1">
    <citation type="submission" date="2022-10" db="EMBL/GenBank/DDBJ databases">
        <title>The complete genomes of actinobacterial strains from the NBC collection.</title>
        <authorList>
            <person name="Joergensen T.S."/>
            <person name="Alvarez Arevalo M."/>
            <person name="Sterndorff E.B."/>
            <person name="Faurdal D."/>
            <person name="Vuksanovic O."/>
            <person name="Mourched A.-S."/>
            <person name="Charusanti P."/>
            <person name="Shaw S."/>
            <person name="Blin K."/>
            <person name="Weber T."/>
        </authorList>
    </citation>
    <scope>NUCLEOTIDE SEQUENCE [LARGE SCALE GENOMIC DNA]</scope>
    <source>
        <strain evidence="6 7">NBC_01247</strain>
    </source>
</reference>
<dbReference type="Proteomes" id="UP001432014">
    <property type="component" value="Chromosome"/>
</dbReference>